<dbReference type="PANTHER" id="PTHR12770">
    <property type="entry name" value="RUS1 FAMILY PROTEIN C16ORF58"/>
    <property type="match status" value="1"/>
</dbReference>
<feature type="region of interest" description="Disordered" evidence="1">
    <location>
        <begin position="73"/>
        <end position="124"/>
    </location>
</feature>
<dbReference type="AlphaFoldDB" id="A0A150GJK7"/>
<feature type="region of interest" description="Disordered" evidence="1">
    <location>
        <begin position="225"/>
        <end position="328"/>
    </location>
</feature>
<accession>A0A150GJK7</accession>
<feature type="compositionally biased region" description="Gly residues" evidence="1">
    <location>
        <begin position="184"/>
        <end position="202"/>
    </location>
</feature>
<reference evidence="3" key="1">
    <citation type="journal article" date="2016" name="Nat. Commun.">
        <title>The Gonium pectorale genome demonstrates co-option of cell cycle regulation during the evolution of multicellularity.</title>
        <authorList>
            <person name="Hanschen E.R."/>
            <person name="Marriage T.N."/>
            <person name="Ferris P.J."/>
            <person name="Hamaji T."/>
            <person name="Toyoda A."/>
            <person name="Fujiyama A."/>
            <person name="Neme R."/>
            <person name="Noguchi H."/>
            <person name="Minakuchi Y."/>
            <person name="Suzuki M."/>
            <person name="Kawai-Toyooka H."/>
            <person name="Smith D.R."/>
            <person name="Sparks H."/>
            <person name="Anderson J."/>
            <person name="Bakaric R."/>
            <person name="Luria V."/>
            <person name="Karger A."/>
            <person name="Kirschner M.W."/>
            <person name="Durand P.M."/>
            <person name="Michod R.E."/>
            <person name="Nozaki H."/>
            <person name="Olson B.J."/>
        </authorList>
    </citation>
    <scope>NUCLEOTIDE SEQUENCE [LARGE SCALE GENOMIC DNA]</scope>
    <source>
        <strain evidence="3">NIES-2863</strain>
    </source>
</reference>
<feature type="compositionally biased region" description="Basic and acidic residues" evidence="1">
    <location>
        <begin position="244"/>
        <end position="261"/>
    </location>
</feature>
<dbReference type="PANTHER" id="PTHR12770:SF29">
    <property type="entry name" value="PROTEIN ROOT UVB SENSITIVE 4"/>
    <property type="match status" value="1"/>
</dbReference>
<feature type="compositionally biased region" description="Gly residues" evidence="1">
    <location>
        <begin position="88"/>
        <end position="105"/>
    </location>
</feature>
<dbReference type="Proteomes" id="UP000075714">
    <property type="component" value="Unassembled WGS sequence"/>
</dbReference>
<protein>
    <submittedName>
        <fullName evidence="2">Uncharacterized protein</fullName>
    </submittedName>
</protein>
<dbReference type="InterPro" id="IPR006968">
    <property type="entry name" value="RUS_fam"/>
</dbReference>
<dbReference type="OrthoDB" id="364779at2759"/>
<feature type="compositionally biased region" description="Low complexity" evidence="1">
    <location>
        <begin position="73"/>
        <end position="82"/>
    </location>
</feature>
<keyword evidence="3" id="KW-1185">Reference proteome</keyword>
<feature type="compositionally biased region" description="Low complexity" evidence="1">
    <location>
        <begin position="267"/>
        <end position="284"/>
    </location>
</feature>
<comment type="caution">
    <text evidence="2">The sequence shown here is derived from an EMBL/GenBank/DDBJ whole genome shotgun (WGS) entry which is preliminary data.</text>
</comment>
<evidence type="ECO:0000313" key="2">
    <source>
        <dbReference type="EMBL" id="KXZ49987.1"/>
    </source>
</evidence>
<evidence type="ECO:0000256" key="1">
    <source>
        <dbReference type="SAM" id="MobiDB-lite"/>
    </source>
</evidence>
<name>A0A150GJK7_GONPE</name>
<proteinExistence type="predicted"/>
<evidence type="ECO:0000313" key="3">
    <source>
        <dbReference type="Proteomes" id="UP000075714"/>
    </source>
</evidence>
<feature type="region of interest" description="Disordered" evidence="1">
    <location>
        <begin position="173"/>
        <end position="209"/>
    </location>
</feature>
<gene>
    <name evidence="2" type="ORF">GPECTOR_18g143</name>
</gene>
<sequence length="380" mass="40057">MVIERWMRRGAAPTAAEISAAESLVLPSDVWGGVLPLRITPLDRLAPASPLRLRELLREYDGEQYVLCVAGSSSSSSSSSSSIHQGRHGVGGGDTSGRNGGGGGWRRWLPGSGSGGPEQPSVLVSFSDRATPNDILKALLHAACLRKPAEAPGGSLTDVGSADAAEQRFLQHQQQTLRQRRGHGGSSGAGGNGGGDGGGGPVGHSHDHVHWDPQRHVLYHHTHYHTHEPGSTDFPLNHHHSHHIHPDRGDGQHHNGRDTNGTRHAAHSGPAAGSSATVGAVAPAGEGGGGGGEPPPPLPVAGDGGWQPPPWWPLPQGQGAGGQRPPWGEIDEATWASLLERSRREAARSLPRLLQQAEQAGWRLKPFMLNTTERVQFVRV</sequence>
<dbReference type="EMBL" id="LSYV01000019">
    <property type="protein sequence ID" value="KXZ49987.1"/>
    <property type="molecule type" value="Genomic_DNA"/>
</dbReference>
<organism evidence="2 3">
    <name type="scientific">Gonium pectorale</name>
    <name type="common">Green alga</name>
    <dbReference type="NCBI Taxonomy" id="33097"/>
    <lineage>
        <taxon>Eukaryota</taxon>
        <taxon>Viridiplantae</taxon>
        <taxon>Chlorophyta</taxon>
        <taxon>core chlorophytes</taxon>
        <taxon>Chlorophyceae</taxon>
        <taxon>CS clade</taxon>
        <taxon>Chlamydomonadales</taxon>
        <taxon>Volvocaceae</taxon>
        <taxon>Gonium</taxon>
    </lineage>
</organism>